<name>A0A8J6EWH1_ELECQ</name>
<gene>
    <name evidence="1" type="ORF">GDO78_002394</name>
</gene>
<dbReference type="Proteomes" id="UP000770717">
    <property type="component" value="Unassembled WGS sequence"/>
</dbReference>
<comment type="caution">
    <text evidence="1">The sequence shown here is derived from an EMBL/GenBank/DDBJ whole genome shotgun (WGS) entry which is preliminary data.</text>
</comment>
<dbReference type="AlphaFoldDB" id="A0A8J6EWH1"/>
<keyword evidence="2" id="KW-1185">Reference proteome</keyword>
<sequence>MEGGRKLAQLSSYEKQDATYTTPFLLILPIRSITLTSRGVTEVFISLPVLLSLLVGVKFKLIHLCSIFGPKKKKNIIYVPG</sequence>
<dbReference type="EMBL" id="WNTK01000010">
    <property type="protein sequence ID" value="KAG9476982.1"/>
    <property type="molecule type" value="Genomic_DNA"/>
</dbReference>
<accession>A0A8J6EWH1</accession>
<evidence type="ECO:0000313" key="1">
    <source>
        <dbReference type="EMBL" id="KAG9476982.1"/>
    </source>
</evidence>
<evidence type="ECO:0000313" key="2">
    <source>
        <dbReference type="Proteomes" id="UP000770717"/>
    </source>
</evidence>
<proteinExistence type="predicted"/>
<reference evidence="1" key="1">
    <citation type="thesis" date="2020" institute="ProQuest LLC" country="789 East Eisenhower Parkway, Ann Arbor, MI, USA">
        <title>Comparative Genomics and Chromosome Evolution.</title>
        <authorList>
            <person name="Mudd A.B."/>
        </authorList>
    </citation>
    <scope>NUCLEOTIDE SEQUENCE</scope>
    <source>
        <strain evidence="1">HN-11 Male</strain>
        <tissue evidence="1">Kidney and liver</tissue>
    </source>
</reference>
<organism evidence="1 2">
    <name type="scientific">Eleutherodactylus coqui</name>
    <name type="common">Puerto Rican coqui</name>
    <dbReference type="NCBI Taxonomy" id="57060"/>
    <lineage>
        <taxon>Eukaryota</taxon>
        <taxon>Metazoa</taxon>
        <taxon>Chordata</taxon>
        <taxon>Craniata</taxon>
        <taxon>Vertebrata</taxon>
        <taxon>Euteleostomi</taxon>
        <taxon>Amphibia</taxon>
        <taxon>Batrachia</taxon>
        <taxon>Anura</taxon>
        <taxon>Neobatrachia</taxon>
        <taxon>Hyloidea</taxon>
        <taxon>Eleutherodactylidae</taxon>
        <taxon>Eleutherodactylinae</taxon>
        <taxon>Eleutherodactylus</taxon>
        <taxon>Eleutherodactylus</taxon>
    </lineage>
</organism>
<protein>
    <submittedName>
        <fullName evidence="1">Uncharacterized protein</fullName>
    </submittedName>
</protein>